<dbReference type="AlphaFoldDB" id="A0AAV5K748"/>
<sequence>MLGIDFDETFNPVLKSTTLRLVIALATILPRPLRQLNVKNAFLHGKLKEIVYMTQPPGFENPKHPNYVCQLSSSIYGLKQAPRAWFGTFTLHLLKLGFKCSPIDSSLFVLHTSQGNAPLLLYVGDIVLTASSEILLQKIIDHLMSAFALKDLGTLNYFLGIEVVKFNGGIFLSQAKCATDLLTRIAMLEASIISKPLAVKENTTSRDKELIDAKEYRKIVGALQYLTITRVDICHAINKVCQFMQSSTLTHLRQVKRILRYIKGTLHYGLWFYSNSPLSLTGFCDADWVGCTTTRRSTTGFCIFLGANCISWSSKKQLTVARSTAKAKYHALASTTTEIVWITYLLRDIGISLSSPPQLFLDNISALCICLSIQFFMPEPNTLS</sequence>
<dbReference type="InterPro" id="IPR043502">
    <property type="entry name" value="DNA/RNA_pol_sf"/>
</dbReference>
<name>A0AAV5K748_9ROSI</name>
<dbReference type="PANTHER" id="PTHR11439:SF455">
    <property type="entry name" value="RLK (RECEPTOR-LIKE PROTEIN KINASE) 8, PUTATIVE-RELATED"/>
    <property type="match status" value="1"/>
</dbReference>
<organism evidence="2 3">
    <name type="scientific">Rubroshorea leprosula</name>
    <dbReference type="NCBI Taxonomy" id="152421"/>
    <lineage>
        <taxon>Eukaryota</taxon>
        <taxon>Viridiplantae</taxon>
        <taxon>Streptophyta</taxon>
        <taxon>Embryophyta</taxon>
        <taxon>Tracheophyta</taxon>
        <taxon>Spermatophyta</taxon>
        <taxon>Magnoliopsida</taxon>
        <taxon>eudicotyledons</taxon>
        <taxon>Gunneridae</taxon>
        <taxon>Pentapetalae</taxon>
        <taxon>rosids</taxon>
        <taxon>malvids</taxon>
        <taxon>Malvales</taxon>
        <taxon>Dipterocarpaceae</taxon>
        <taxon>Rubroshorea</taxon>
    </lineage>
</organism>
<comment type="caution">
    <text evidence="2">The sequence shown here is derived from an EMBL/GenBank/DDBJ whole genome shotgun (WGS) entry which is preliminary data.</text>
</comment>
<accession>A0AAV5K748</accession>
<proteinExistence type="predicted"/>
<dbReference type="SUPFAM" id="SSF56672">
    <property type="entry name" value="DNA/RNA polymerases"/>
    <property type="match status" value="1"/>
</dbReference>
<dbReference type="InterPro" id="IPR013103">
    <property type="entry name" value="RVT_2"/>
</dbReference>
<dbReference type="EMBL" id="BPVZ01000054">
    <property type="protein sequence ID" value="GKV19982.1"/>
    <property type="molecule type" value="Genomic_DNA"/>
</dbReference>
<keyword evidence="3" id="KW-1185">Reference proteome</keyword>
<dbReference type="PANTHER" id="PTHR11439">
    <property type="entry name" value="GAG-POL-RELATED RETROTRANSPOSON"/>
    <property type="match status" value="1"/>
</dbReference>
<reference evidence="2 3" key="1">
    <citation type="journal article" date="2021" name="Commun. Biol.">
        <title>The genome of Shorea leprosula (Dipterocarpaceae) highlights the ecological relevance of drought in aseasonal tropical rainforests.</title>
        <authorList>
            <person name="Ng K.K.S."/>
            <person name="Kobayashi M.J."/>
            <person name="Fawcett J.A."/>
            <person name="Hatakeyama M."/>
            <person name="Paape T."/>
            <person name="Ng C.H."/>
            <person name="Ang C.C."/>
            <person name="Tnah L.H."/>
            <person name="Lee C.T."/>
            <person name="Nishiyama T."/>
            <person name="Sese J."/>
            <person name="O'Brien M.J."/>
            <person name="Copetti D."/>
            <person name="Mohd Noor M.I."/>
            <person name="Ong R.C."/>
            <person name="Putra M."/>
            <person name="Sireger I.Z."/>
            <person name="Indrioko S."/>
            <person name="Kosugi Y."/>
            <person name="Izuno A."/>
            <person name="Isagi Y."/>
            <person name="Lee S.L."/>
            <person name="Shimizu K.K."/>
        </authorList>
    </citation>
    <scope>NUCLEOTIDE SEQUENCE [LARGE SCALE GENOMIC DNA]</scope>
    <source>
        <strain evidence="2">214</strain>
    </source>
</reference>
<dbReference type="CDD" id="cd09272">
    <property type="entry name" value="RNase_HI_RT_Ty1"/>
    <property type="match status" value="1"/>
</dbReference>
<dbReference type="Pfam" id="PF07727">
    <property type="entry name" value="RVT_2"/>
    <property type="match status" value="1"/>
</dbReference>
<evidence type="ECO:0000313" key="2">
    <source>
        <dbReference type="EMBL" id="GKV19982.1"/>
    </source>
</evidence>
<protein>
    <recommendedName>
        <fullName evidence="1">Reverse transcriptase Ty1/copia-type domain-containing protein</fullName>
    </recommendedName>
</protein>
<dbReference type="Proteomes" id="UP001054252">
    <property type="component" value="Unassembled WGS sequence"/>
</dbReference>
<evidence type="ECO:0000259" key="1">
    <source>
        <dbReference type="Pfam" id="PF07727"/>
    </source>
</evidence>
<evidence type="ECO:0000313" key="3">
    <source>
        <dbReference type="Proteomes" id="UP001054252"/>
    </source>
</evidence>
<feature type="domain" description="Reverse transcriptase Ty1/copia-type" evidence="1">
    <location>
        <begin position="3"/>
        <end position="196"/>
    </location>
</feature>
<gene>
    <name evidence="2" type="ORF">SLEP1_g30168</name>
</gene>